<evidence type="ECO:0000313" key="4">
    <source>
        <dbReference type="Proteomes" id="UP001610334"/>
    </source>
</evidence>
<evidence type="ECO:0000259" key="2">
    <source>
        <dbReference type="Pfam" id="PF03992"/>
    </source>
</evidence>
<evidence type="ECO:0000256" key="1">
    <source>
        <dbReference type="SAM" id="SignalP"/>
    </source>
</evidence>
<keyword evidence="4" id="KW-1185">Reference proteome</keyword>
<gene>
    <name evidence="3" type="ORF">BJX63DRAFT_121778</name>
</gene>
<accession>A0ABR4I452</accession>
<name>A0ABR4I452_9EURO</name>
<organism evidence="3 4">
    <name type="scientific">Aspergillus granulosus</name>
    <dbReference type="NCBI Taxonomy" id="176169"/>
    <lineage>
        <taxon>Eukaryota</taxon>
        <taxon>Fungi</taxon>
        <taxon>Dikarya</taxon>
        <taxon>Ascomycota</taxon>
        <taxon>Pezizomycotina</taxon>
        <taxon>Eurotiomycetes</taxon>
        <taxon>Eurotiomycetidae</taxon>
        <taxon>Eurotiales</taxon>
        <taxon>Aspergillaceae</taxon>
        <taxon>Aspergillus</taxon>
        <taxon>Aspergillus subgen. Nidulantes</taxon>
    </lineage>
</organism>
<feature type="signal peptide" evidence="1">
    <location>
        <begin position="1"/>
        <end position="19"/>
    </location>
</feature>
<feature type="chain" id="PRO_5045873857" description="ABM domain-containing protein" evidence="1">
    <location>
        <begin position="20"/>
        <end position="137"/>
    </location>
</feature>
<comment type="caution">
    <text evidence="3">The sequence shown here is derived from an EMBL/GenBank/DDBJ whole genome shotgun (WGS) entry which is preliminary data.</text>
</comment>
<keyword evidence="1" id="KW-0732">Signal</keyword>
<feature type="domain" description="ABM" evidence="2">
    <location>
        <begin position="55"/>
        <end position="108"/>
    </location>
</feature>
<dbReference type="Proteomes" id="UP001610334">
    <property type="component" value="Unassembled WGS sequence"/>
</dbReference>
<dbReference type="Pfam" id="PF03992">
    <property type="entry name" value="ABM"/>
    <property type="match status" value="1"/>
</dbReference>
<dbReference type="Gene3D" id="3.30.70.100">
    <property type="match status" value="1"/>
</dbReference>
<proteinExistence type="predicted"/>
<evidence type="ECO:0000313" key="3">
    <source>
        <dbReference type="EMBL" id="KAL2822465.1"/>
    </source>
</evidence>
<sequence>MKAASSLVIISCLSASASAVAAAGRCHNDDINTQISVTNIISIVNDAAKIAREKELLTEFIAKVKAHEPGVREFALNFDAIHSQYVTYERYASQADIDAHLASPYMAELLAAEEAEGLKATVNDVHRNMTIVTQFIR</sequence>
<dbReference type="InterPro" id="IPR007138">
    <property type="entry name" value="ABM_dom"/>
</dbReference>
<reference evidence="3 4" key="1">
    <citation type="submission" date="2024-07" db="EMBL/GenBank/DDBJ databases">
        <title>Section-level genome sequencing and comparative genomics of Aspergillus sections Usti and Cavernicolus.</title>
        <authorList>
            <consortium name="Lawrence Berkeley National Laboratory"/>
            <person name="Nybo J.L."/>
            <person name="Vesth T.C."/>
            <person name="Theobald S."/>
            <person name="Frisvad J.C."/>
            <person name="Larsen T.O."/>
            <person name="Kjaerboelling I."/>
            <person name="Rothschild-Mancinelli K."/>
            <person name="Lyhne E.K."/>
            <person name="Kogle M.E."/>
            <person name="Barry K."/>
            <person name="Clum A."/>
            <person name="Na H."/>
            <person name="Ledsgaard L."/>
            <person name="Lin J."/>
            <person name="Lipzen A."/>
            <person name="Kuo A."/>
            <person name="Riley R."/>
            <person name="Mondo S."/>
            <person name="Labutti K."/>
            <person name="Haridas S."/>
            <person name="Pangalinan J."/>
            <person name="Salamov A.A."/>
            <person name="Simmons B.A."/>
            <person name="Magnuson J.K."/>
            <person name="Chen J."/>
            <person name="Drula E."/>
            <person name="Henrissat B."/>
            <person name="Wiebenga A."/>
            <person name="Lubbers R.J."/>
            <person name="Gomes A.C."/>
            <person name="Makela M.R."/>
            <person name="Stajich J."/>
            <person name="Grigoriev I.V."/>
            <person name="Mortensen U.H."/>
            <person name="De Vries R.P."/>
            <person name="Baker S.E."/>
            <person name="Andersen M.R."/>
        </authorList>
    </citation>
    <scope>NUCLEOTIDE SEQUENCE [LARGE SCALE GENOMIC DNA]</scope>
    <source>
        <strain evidence="3 4">CBS 588.65</strain>
    </source>
</reference>
<dbReference type="SUPFAM" id="SSF54909">
    <property type="entry name" value="Dimeric alpha+beta barrel"/>
    <property type="match status" value="1"/>
</dbReference>
<dbReference type="InterPro" id="IPR011008">
    <property type="entry name" value="Dimeric_a/b-barrel"/>
</dbReference>
<protein>
    <recommendedName>
        <fullName evidence="2">ABM domain-containing protein</fullName>
    </recommendedName>
</protein>
<dbReference type="EMBL" id="JBFXLT010000002">
    <property type="protein sequence ID" value="KAL2822465.1"/>
    <property type="molecule type" value="Genomic_DNA"/>
</dbReference>